<evidence type="ECO:0000259" key="6">
    <source>
        <dbReference type="PROSITE" id="PS50885"/>
    </source>
</evidence>
<dbReference type="PROSITE" id="PS50885">
    <property type="entry name" value="HAMP"/>
    <property type="match status" value="1"/>
</dbReference>
<dbReference type="PRINTS" id="PR00260">
    <property type="entry name" value="CHEMTRNSDUCR"/>
</dbReference>
<organism evidence="7 8">
    <name type="scientific">Geovibrio thiophilus</name>
    <dbReference type="NCBI Taxonomy" id="139438"/>
    <lineage>
        <taxon>Bacteria</taxon>
        <taxon>Pseudomonadati</taxon>
        <taxon>Deferribacterota</taxon>
        <taxon>Deferribacteres</taxon>
        <taxon>Deferribacterales</taxon>
        <taxon>Geovibrionaceae</taxon>
        <taxon>Geovibrio</taxon>
    </lineage>
</organism>
<evidence type="ECO:0000313" key="7">
    <source>
        <dbReference type="EMBL" id="QAR32984.1"/>
    </source>
</evidence>
<dbReference type="KEGG" id="gtl:EP073_06050"/>
<dbReference type="CDD" id="cd06225">
    <property type="entry name" value="HAMP"/>
    <property type="match status" value="1"/>
</dbReference>
<keyword evidence="4" id="KW-0472">Membrane</keyword>
<dbReference type="SMART" id="SM00283">
    <property type="entry name" value="MA"/>
    <property type="match status" value="1"/>
</dbReference>
<dbReference type="OrthoDB" id="2489132at2"/>
<evidence type="ECO:0000256" key="2">
    <source>
        <dbReference type="ARBA" id="ARBA00029447"/>
    </source>
</evidence>
<dbReference type="Proteomes" id="UP000287502">
    <property type="component" value="Chromosome"/>
</dbReference>
<dbReference type="GO" id="GO:0007165">
    <property type="term" value="P:signal transduction"/>
    <property type="evidence" value="ECO:0007669"/>
    <property type="project" value="UniProtKB-KW"/>
</dbReference>
<gene>
    <name evidence="7" type="ORF">EP073_06050</name>
</gene>
<dbReference type="PANTHER" id="PTHR32089:SF112">
    <property type="entry name" value="LYSOZYME-LIKE PROTEIN-RELATED"/>
    <property type="match status" value="1"/>
</dbReference>
<evidence type="ECO:0000259" key="5">
    <source>
        <dbReference type="PROSITE" id="PS50111"/>
    </source>
</evidence>
<keyword evidence="8" id="KW-1185">Reference proteome</keyword>
<dbReference type="Pfam" id="PF00015">
    <property type="entry name" value="MCPsignal"/>
    <property type="match status" value="1"/>
</dbReference>
<feature type="domain" description="Methyl-accepting transducer" evidence="5">
    <location>
        <begin position="128"/>
        <end position="364"/>
    </location>
</feature>
<dbReference type="EMBL" id="CP035108">
    <property type="protein sequence ID" value="QAR32984.1"/>
    <property type="molecule type" value="Genomic_DNA"/>
</dbReference>
<dbReference type="PANTHER" id="PTHR32089">
    <property type="entry name" value="METHYL-ACCEPTING CHEMOTAXIS PROTEIN MCPB"/>
    <property type="match status" value="1"/>
</dbReference>
<dbReference type="InterPro" id="IPR004089">
    <property type="entry name" value="MCPsignal_dom"/>
</dbReference>
<feature type="domain" description="HAMP" evidence="6">
    <location>
        <begin position="69"/>
        <end position="123"/>
    </location>
</feature>
<dbReference type="PROSITE" id="PS50111">
    <property type="entry name" value="CHEMOTAXIS_TRANSDUC_2"/>
    <property type="match status" value="1"/>
</dbReference>
<dbReference type="GO" id="GO:0004888">
    <property type="term" value="F:transmembrane signaling receptor activity"/>
    <property type="evidence" value="ECO:0007669"/>
    <property type="project" value="InterPro"/>
</dbReference>
<evidence type="ECO:0000256" key="4">
    <source>
        <dbReference type="SAM" id="Phobius"/>
    </source>
</evidence>
<keyword evidence="4" id="KW-1133">Transmembrane helix</keyword>
<name>A0A410JXU0_9BACT</name>
<dbReference type="GO" id="GO:0016020">
    <property type="term" value="C:membrane"/>
    <property type="evidence" value="ECO:0007669"/>
    <property type="project" value="InterPro"/>
</dbReference>
<evidence type="ECO:0000256" key="3">
    <source>
        <dbReference type="PROSITE-ProRule" id="PRU00284"/>
    </source>
</evidence>
<accession>A0A410JXU0</accession>
<proteinExistence type="inferred from homology"/>
<dbReference type="Gene3D" id="1.10.287.950">
    <property type="entry name" value="Methyl-accepting chemotaxis protein"/>
    <property type="match status" value="1"/>
</dbReference>
<feature type="transmembrane region" description="Helical" evidence="4">
    <location>
        <begin position="47"/>
        <end position="67"/>
    </location>
</feature>
<feature type="transmembrane region" description="Helical" evidence="4">
    <location>
        <begin position="21"/>
        <end position="41"/>
    </location>
</feature>
<keyword evidence="1 3" id="KW-0807">Transducer</keyword>
<dbReference type="InterPro" id="IPR003660">
    <property type="entry name" value="HAMP_dom"/>
</dbReference>
<dbReference type="GO" id="GO:0006935">
    <property type="term" value="P:chemotaxis"/>
    <property type="evidence" value="ECO:0007669"/>
    <property type="project" value="InterPro"/>
</dbReference>
<reference evidence="7 8" key="1">
    <citation type="submission" date="2019-01" db="EMBL/GenBank/DDBJ databases">
        <title>Geovibrio thiophilus DSM 11263, complete genome.</title>
        <authorList>
            <person name="Spring S."/>
            <person name="Bunk B."/>
            <person name="Sproer C."/>
        </authorList>
    </citation>
    <scope>NUCLEOTIDE SEQUENCE [LARGE SCALE GENOMIC DNA]</scope>
    <source>
        <strain evidence="7 8">DSM 11263</strain>
    </source>
</reference>
<dbReference type="AlphaFoldDB" id="A0A410JXU0"/>
<dbReference type="SUPFAM" id="SSF58104">
    <property type="entry name" value="Methyl-accepting chemotaxis protein (MCP) signaling domain"/>
    <property type="match status" value="1"/>
</dbReference>
<dbReference type="InterPro" id="IPR004090">
    <property type="entry name" value="Chemotax_Me-accpt_rcpt"/>
</dbReference>
<protein>
    <submittedName>
        <fullName evidence="7">Methyl-accepting chemotaxis protein</fullName>
    </submittedName>
</protein>
<comment type="similarity">
    <text evidence="2">Belongs to the methyl-accepting chemotaxis (MCP) protein family.</text>
</comment>
<evidence type="ECO:0000313" key="8">
    <source>
        <dbReference type="Proteomes" id="UP000287502"/>
    </source>
</evidence>
<sequence>MFYDVYKWLERSFFNSLSKKIAGNLIFLTGVSFAALIYLLSETENDGFVYFVLCLLLFSSVFTFFFLRSLIVRPISDVIQTLEEMNTGSKDLSRQIKCGSIDEIADMVDKFNLYQRNIASTVDDIRRLGLKIAEETAKTTKNINDSADDAQNQGELAGIIFNASSEATSALTDISVSTSEITSSTSENLESVRRSYSDMVGITEGINIIKSEIDSFQRTVSDLSKNSENIRQIVSLISDISDQTNLLALNAAIEAARAGEAGRGFAVVADEVRKLAERTQSATNDIGSNISGMTGLVKSTDSGAKQIESYAADIQNVVTGATAQFQTMMDDLEKNNSNLLRIASAIEELSVTNSQIHENVDSINTLSVNVAGHMKLSEEASHNLGGFTEELLDNVASFKTGSSAIEKLIRRAGEMRDMFQKELEALSAKCDVFDRNYKPVKNTDPQKYENSYNKQFEAAMQKMFDKFREELGSIYTLGVDAGGYLPTHHSQFSRPMTGNAQEDLVNSRHMRIYNANQVEKRRAKNTKPFLLQTYARDTGELLNDLSLPVYVKGKHWGGLIIGLKPEKVQG</sequence>
<keyword evidence="4" id="KW-0812">Transmembrane</keyword>
<dbReference type="Gene3D" id="6.10.340.10">
    <property type="match status" value="1"/>
</dbReference>
<evidence type="ECO:0000256" key="1">
    <source>
        <dbReference type="ARBA" id="ARBA00023224"/>
    </source>
</evidence>